<sequence>MPTIPTYDGPQLRQQGVPDAYQQNQDISSGGNKLAQGLGAAAEAVDKIGLQQDTMAAQEAETTIRSAWFKKDQELRTQFSGTKIGGYQGAVDAWWAEAPKAFGENLNGRAQMIASRSLVAAQDMAQRTAAHYSGAETARVQGEAFVSAKQQVLQDTLTATAQGNMAAAPVAIDDIKTKNAQWAALHNQTPEELKMQNVKDLTALHANVISQLLVKDPKAAQSYWDNVDKKTDFDATKIDEINSRLKSGVAAQVGGEGGREVFKSFMDGKGYNDAVPEDKMDAELVKRYGDDTTKLAAARQELNYQVGLFNKTQTEQQAGAVNGVYKQINAKVPMSIIQRTPEWAALSSKSQLAITQEISDRNHMLSARSDEDILRAERMRTFRTAPALLAMSDPTVLANLTRDQIMANMPSMGEANTAQLMQRWQSFQGNQVKLSEAKVDNDMFESIAAAAGIDPKPKQTDKNASAQVWNLRQQVEQAIGQRQQQGGRELSRADKSAMMTDIIHQEVIKPSWIPFMEGDAVPGATLNPKDLAASSVKIQVQSAKGLTDKVLPLSSIPTDEYAATQKYLRERGQPDDPKSVAARWYRAKNK</sequence>
<name>A0A6J5KY94_9CAUD</name>
<feature type="region of interest" description="Disordered" evidence="1">
    <location>
        <begin position="567"/>
        <end position="590"/>
    </location>
</feature>
<organism evidence="2">
    <name type="scientific">uncultured Caudovirales phage</name>
    <dbReference type="NCBI Taxonomy" id="2100421"/>
    <lineage>
        <taxon>Viruses</taxon>
        <taxon>Duplodnaviria</taxon>
        <taxon>Heunggongvirae</taxon>
        <taxon>Uroviricota</taxon>
        <taxon>Caudoviricetes</taxon>
        <taxon>Peduoviridae</taxon>
        <taxon>Maltschvirus</taxon>
        <taxon>Maltschvirus maltsch</taxon>
    </lineage>
</organism>
<feature type="compositionally biased region" description="Basic and acidic residues" evidence="1">
    <location>
        <begin position="567"/>
        <end position="578"/>
    </location>
</feature>
<protein>
    <submittedName>
        <fullName evidence="2">Uncharacterized protein</fullName>
    </submittedName>
</protein>
<reference evidence="2" key="1">
    <citation type="submission" date="2020-04" db="EMBL/GenBank/DDBJ databases">
        <authorList>
            <person name="Chiriac C."/>
            <person name="Salcher M."/>
            <person name="Ghai R."/>
            <person name="Kavagutti S V."/>
        </authorList>
    </citation>
    <scope>NUCLEOTIDE SEQUENCE</scope>
</reference>
<evidence type="ECO:0000313" key="2">
    <source>
        <dbReference type="EMBL" id="CAB4124919.1"/>
    </source>
</evidence>
<evidence type="ECO:0000256" key="1">
    <source>
        <dbReference type="SAM" id="MobiDB-lite"/>
    </source>
</evidence>
<dbReference type="EMBL" id="LR796184">
    <property type="protein sequence ID" value="CAB4124919.1"/>
    <property type="molecule type" value="Genomic_DNA"/>
</dbReference>
<proteinExistence type="predicted"/>
<accession>A0A6J5KY94</accession>
<gene>
    <name evidence="2" type="ORF">UFOVP61_47</name>
</gene>